<dbReference type="Pfam" id="PF06841">
    <property type="entry name" value="Phage_T4_gp19"/>
    <property type="match status" value="1"/>
</dbReference>
<gene>
    <name evidence="1" type="primary">ORFD2</name>
</gene>
<dbReference type="NCBIfam" id="TIGR02241">
    <property type="entry name" value="conserved hypothetical phage tail region protein"/>
    <property type="match status" value="1"/>
</dbReference>
<organism evidence="1">
    <name type="scientific">Saprospira sp. SS98-5</name>
    <dbReference type="NCBI Taxonomy" id="202748"/>
    <lineage>
        <taxon>Bacteria</taxon>
        <taxon>Pseudomonadati</taxon>
        <taxon>Bacteroidota</taxon>
        <taxon>Saprospiria</taxon>
        <taxon>Saprospirales</taxon>
        <taxon>Saprospiraceae</taxon>
        <taxon>Saprospira</taxon>
    </lineage>
</organism>
<dbReference type="InterPro" id="IPR010667">
    <property type="entry name" value="Phage_T4_Gp19"/>
</dbReference>
<dbReference type="SUPFAM" id="SSF141452">
    <property type="entry name" value="Hcp1-like"/>
    <property type="match status" value="1"/>
</dbReference>
<reference evidence="1" key="1">
    <citation type="journal article" date="2008" name="Fish. Sci.">
        <title>Characterization and expression of Saprospira cytoplasmic fibril protein (SCFP) gene from algicidal Saprospira spp. Strains.</title>
        <authorList>
            <person name="Yoshikawa T."/>
            <person name="Nakahara M."/>
            <person name="Tabata A."/>
            <person name="Kokumai S."/>
            <person name="Furusawa G."/>
            <person name="Sakata T."/>
        </authorList>
    </citation>
    <scope>NUCLEOTIDE SEQUENCE</scope>
    <source>
        <strain evidence="1">SS98-5</strain>
    </source>
</reference>
<evidence type="ECO:0000313" key="1">
    <source>
        <dbReference type="EMBL" id="BAG13480.1"/>
    </source>
</evidence>
<dbReference type="GO" id="GO:0005198">
    <property type="term" value="F:structural molecule activity"/>
    <property type="evidence" value="ECO:0007669"/>
    <property type="project" value="InterPro"/>
</dbReference>
<protein>
    <submittedName>
        <fullName evidence="1">Hypothetical phage tail region protein</fullName>
    </submittedName>
</protein>
<dbReference type="EMBL" id="AB428740">
    <property type="protein sequence ID" value="BAG13480.1"/>
    <property type="molecule type" value="Genomic_DNA"/>
</dbReference>
<name>B1B708_9BACT</name>
<accession>B1B708</accession>
<dbReference type="Gene3D" id="2.30.110.20">
    <property type="entry name" value="Hcp1-like"/>
    <property type="match status" value="1"/>
</dbReference>
<dbReference type="InterPro" id="IPR036624">
    <property type="entry name" value="Hcp1-lik_sf"/>
</dbReference>
<dbReference type="AlphaFoldDB" id="B1B708"/>
<dbReference type="InterPro" id="IPR011747">
    <property type="entry name" value="CHP02241"/>
</dbReference>
<dbReference type="PANTHER" id="PTHR38009">
    <property type="entry name" value="CONSERVED HYPOTHETICAL PHAGE TAIL PROTEIN"/>
    <property type="match status" value="1"/>
</dbReference>
<sequence length="191" mass="20371">MPELPASTPLPNLGSDYPDWPLSKFAFQVSIGGFDGNVAFQGLDGLGASIASMKFRDGNSPNFFEQSRPTLTSYEPVTLKKGVFTGDTTLFNWFSNVSKGALFSDMRTVTISLSELTGNGLVNMFTWTLERAYVTKFTPSGLDAESDGEVAIEEIELNYQYFTMDAQAGLLGMLGGLASAAVGGIAGSIGF</sequence>
<proteinExistence type="predicted"/>
<dbReference type="PANTHER" id="PTHR38009:SF1">
    <property type="entry name" value="CONSERVED HYPOTHETICAL PHAGE TAIL PROTEIN"/>
    <property type="match status" value="1"/>
</dbReference>